<dbReference type="Pfam" id="PF05709">
    <property type="entry name" value="Sipho_tail"/>
    <property type="match status" value="1"/>
</dbReference>
<dbReference type="Gene3D" id="2.40.30.200">
    <property type="match status" value="1"/>
</dbReference>
<evidence type="ECO:0000259" key="1">
    <source>
        <dbReference type="Pfam" id="PF05709"/>
    </source>
</evidence>
<evidence type="ECO:0000313" key="3">
    <source>
        <dbReference type="Proteomes" id="UP001596186"/>
    </source>
</evidence>
<dbReference type="EMBL" id="JBHSSN010000015">
    <property type="protein sequence ID" value="MFC6324044.1"/>
    <property type="molecule type" value="Genomic_DNA"/>
</dbReference>
<reference evidence="3" key="1">
    <citation type="journal article" date="2019" name="Int. J. Syst. Evol. Microbiol.">
        <title>The Global Catalogue of Microorganisms (GCM) 10K type strain sequencing project: providing services to taxonomists for standard genome sequencing and annotation.</title>
        <authorList>
            <consortium name="The Broad Institute Genomics Platform"/>
            <consortium name="The Broad Institute Genome Sequencing Center for Infectious Disease"/>
            <person name="Wu L."/>
            <person name="Ma J."/>
        </authorList>
    </citation>
    <scope>NUCLEOTIDE SEQUENCE [LARGE SCALE GENOMIC DNA]</scope>
    <source>
        <strain evidence="3">CCM 8895</strain>
    </source>
</reference>
<gene>
    <name evidence="2" type="ORF">ACFP1F_09860</name>
</gene>
<organism evidence="2 3">
    <name type="scientific">Companilactobacillus baiquanensis</name>
    <dbReference type="NCBI Taxonomy" id="2486005"/>
    <lineage>
        <taxon>Bacteria</taxon>
        <taxon>Bacillati</taxon>
        <taxon>Bacillota</taxon>
        <taxon>Bacilli</taxon>
        <taxon>Lactobacillales</taxon>
        <taxon>Lactobacillaceae</taxon>
        <taxon>Companilactobacillus</taxon>
    </lineage>
</organism>
<protein>
    <submittedName>
        <fullName evidence="2">Phage tail domain-containing protein</fullName>
    </submittedName>
</protein>
<dbReference type="RefSeq" id="WP_125593056.1">
    <property type="nucleotide sequence ID" value="NZ_JBHSSN010000015.1"/>
</dbReference>
<keyword evidence="3" id="KW-1185">Reference proteome</keyword>
<accession>A0ABW1UZ40</accession>
<dbReference type="InterPro" id="IPR008841">
    <property type="entry name" value="Siphovirus-type_tail_N"/>
</dbReference>
<feature type="domain" description="Siphovirus-type tail component RIFT-related" evidence="1">
    <location>
        <begin position="69"/>
        <end position="152"/>
    </location>
</feature>
<name>A0ABW1UZ40_9LACO</name>
<dbReference type="Proteomes" id="UP001596186">
    <property type="component" value="Unassembled WGS sequence"/>
</dbReference>
<evidence type="ECO:0000313" key="2">
    <source>
        <dbReference type="EMBL" id="MFC6324044.1"/>
    </source>
</evidence>
<proteinExistence type="predicted"/>
<sequence length="309" mass="35520">MTNRVFKSEMEYPKPHAYGFSNGHDNVSRLALDPIEVAISEDGVDWLSYYDYSGLQDTYCYDWDSAMTNPIEQFQKINTQDGQYMTSSSFDSRDISTTWYIDGKSEAEMLMSLRRLQSFFMSRNGLWVVFGNEPSYKYRVKTRVFTPTYGSERSCSVNIVFNNYTGVRESVAKTTELYDMDKEFISRGMGIPRDRRVPWEFNTNTFTVYNPSDVDIDPLAQKHYLKIHIRGSGNLTLTNKTTGEVFTYSRPLKDGDELIIDGVDPILNGRPDGINSNHGIISLKKGDNEFAISGLTNIDITFEFYFVYF</sequence>
<comment type="caution">
    <text evidence="2">The sequence shown here is derived from an EMBL/GenBank/DDBJ whole genome shotgun (WGS) entry which is preliminary data.</text>
</comment>